<accession>A0A6L3YIM1</accession>
<gene>
    <name evidence="1" type="ORF">F9L08_17025</name>
</gene>
<reference evidence="1 2" key="1">
    <citation type="submission" date="2019-09" db="EMBL/GenBank/DDBJ databases">
        <title>Taxonomic organization of the family Brucellaceae based on a phylogenomic approach.</title>
        <authorList>
            <person name="Leclercq S."/>
            <person name="Cloeckaert A."/>
            <person name="Zygmunt M.S."/>
        </authorList>
    </citation>
    <scope>NUCLEOTIDE SEQUENCE [LARGE SCALE GENOMIC DNA]</scope>
    <source>
        <strain evidence="1 2">WS1830</strain>
    </source>
</reference>
<sequence length="166" mass="18356">MILAIVEIARSQNVRRVQKGVHVCVNVGDESQVIHEPRSEFVVFISDQHARLPYLFEQQVHLCPLLELFNGNCHPSSGAQHNEIVKRVGPLNVVSVEVCHHRKLGMQLVDVCSSLKQSRNTMLQLTFVINDDIVEWSEATSCCIVSVAGTAGGVTMRGFLPVLGSR</sequence>
<organism evidence="1 2">
    <name type="scientific">Brucella tritici</name>
    <dbReference type="NCBI Taxonomy" id="94626"/>
    <lineage>
        <taxon>Bacteria</taxon>
        <taxon>Pseudomonadati</taxon>
        <taxon>Pseudomonadota</taxon>
        <taxon>Alphaproteobacteria</taxon>
        <taxon>Hyphomicrobiales</taxon>
        <taxon>Brucellaceae</taxon>
        <taxon>Brucella/Ochrobactrum group</taxon>
        <taxon>Brucella</taxon>
    </lineage>
</organism>
<dbReference type="RefSeq" id="WP_151652384.1">
    <property type="nucleotide sequence ID" value="NZ_WBVX01000018.1"/>
</dbReference>
<evidence type="ECO:0000313" key="1">
    <source>
        <dbReference type="EMBL" id="KAB2682808.1"/>
    </source>
</evidence>
<dbReference type="AlphaFoldDB" id="A0A6L3YIM1"/>
<proteinExistence type="predicted"/>
<evidence type="ECO:0000313" key="2">
    <source>
        <dbReference type="Proteomes" id="UP000481643"/>
    </source>
</evidence>
<protein>
    <submittedName>
        <fullName evidence="1">Uncharacterized protein</fullName>
    </submittedName>
</protein>
<name>A0A6L3YIM1_9HYPH</name>
<dbReference type="Proteomes" id="UP000481643">
    <property type="component" value="Unassembled WGS sequence"/>
</dbReference>
<dbReference type="EMBL" id="WBVX01000018">
    <property type="protein sequence ID" value="KAB2682808.1"/>
    <property type="molecule type" value="Genomic_DNA"/>
</dbReference>
<comment type="caution">
    <text evidence="1">The sequence shown here is derived from an EMBL/GenBank/DDBJ whole genome shotgun (WGS) entry which is preliminary data.</text>
</comment>